<gene>
    <name evidence="2" type="ORF">WMY93_033727</name>
</gene>
<dbReference type="Proteomes" id="UP001460270">
    <property type="component" value="Unassembled WGS sequence"/>
</dbReference>
<name>A0AAW0MMM6_9GOBI</name>
<feature type="non-terminal residue" evidence="2">
    <location>
        <position position="105"/>
    </location>
</feature>
<evidence type="ECO:0000313" key="3">
    <source>
        <dbReference type="Proteomes" id="UP001460270"/>
    </source>
</evidence>
<dbReference type="AlphaFoldDB" id="A0AAW0MMM6"/>
<evidence type="ECO:0000256" key="1">
    <source>
        <dbReference type="SAM" id="MobiDB-lite"/>
    </source>
</evidence>
<dbReference type="EMBL" id="JBBPFD010000242">
    <property type="protein sequence ID" value="KAK7879555.1"/>
    <property type="molecule type" value="Genomic_DNA"/>
</dbReference>
<protein>
    <submittedName>
        <fullName evidence="2">Uncharacterized protein</fullName>
    </submittedName>
</protein>
<reference evidence="3" key="1">
    <citation type="submission" date="2024-04" db="EMBL/GenBank/DDBJ databases">
        <title>Salinicola lusitanus LLJ914,a marine bacterium isolated from the Okinawa Trough.</title>
        <authorList>
            <person name="Li J."/>
        </authorList>
    </citation>
    <scope>NUCLEOTIDE SEQUENCE [LARGE SCALE GENOMIC DNA]</scope>
</reference>
<proteinExistence type="predicted"/>
<feature type="compositionally biased region" description="Polar residues" evidence="1">
    <location>
        <begin position="94"/>
        <end position="105"/>
    </location>
</feature>
<feature type="region of interest" description="Disordered" evidence="1">
    <location>
        <begin position="83"/>
        <end position="105"/>
    </location>
</feature>
<comment type="caution">
    <text evidence="2">The sequence shown here is derived from an EMBL/GenBank/DDBJ whole genome shotgun (WGS) entry which is preliminary data.</text>
</comment>
<evidence type="ECO:0000313" key="2">
    <source>
        <dbReference type="EMBL" id="KAK7879555.1"/>
    </source>
</evidence>
<sequence>MYLCLLQTCLGPLQNHVTSSEEERKQGSYVELCANPIEQDIPPPSPLLLSCLFHEGVWSWSRASVALRTAQTRALWPGKNLTALGLDTDRDQGQTRPGQGSLYDT</sequence>
<keyword evidence="3" id="KW-1185">Reference proteome</keyword>
<accession>A0AAW0MMM6</accession>
<organism evidence="2 3">
    <name type="scientific">Mugilogobius chulae</name>
    <name type="common">yellowstripe goby</name>
    <dbReference type="NCBI Taxonomy" id="88201"/>
    <lineage>
        <taxon>Eukaryota</taxon>
        <taxon>Metazoa</taxon>
        <taxon>Chordata</taxon>
        <taxon>Craniata</taxon>
        <taxon>Vertebrata</taxon>
        <taxon>Euteleostomi</taxon>
        <taxon>Actinopterygii</taxon>
        <taxon>Neopterygii</taxon>
        <taxon>Teleostei</taxon>
        <taxon>Neoteleostei</taxon>
        <taxon>Acanthomorphata</taxon>
        <taxon>Gobiaria</taxon>
        <taxon>Gobiiformes</taxon>
        <taxon>Gobioidei</taxon>
        <taxon>Gobiidae</taxon>
        <taxon>Gobionellinae</taxon>
        <taxon>Mugilogobius</taxon>
    </lineage>
</organism>